<organism evidence="1 2">
    <name type="scientific">Daeguia caeni</name>
    <dbReference type="NCBI Taxonomy" id="439612"/>
    <lineage>
        <taxon>Bacteria</taxon>
        <taxon>Pseudomonadati</taxon>
        <taxon>Pseudomonadota</taxon>
        <taxon>Alphaproteobacteria</taxon>
        <taxon>Hyphomicrobiales</taxon>
        <taxon>Brucellaceae</taxon>
        <taxon>Daeguia</taxon>
    </lineage>
</organism>
<dbReference type="Proteomes" id="UP001596042">
    <property type="component" value="Unassembled WGS sequence"/>
</dbReference>
<keyword evidence="2" id="KW-1185">Reference proteome</keyword>
<protein>
    <recommendedName>
        <fullName evidence="3">Alginate biosynthesis protein AlgF</fullName>
    </recommendedName>
</protein>
<accession>A0ABV9H6R4</accession>
<gene>
    <name evidence="1" type="ORF">ACFO1V_06720</name>
</gene>
<sequence length="118" mass="12620">MTVLLWNEGGAVRQASVVDQTRGHDDLKAELRVYNLLPGCNGEVVIASGQTVFKDVAVGTSRQRSINPVKAQLQGKCADAVSAPLQLPDLKAGDRYSLFLVGTADKPVLVGQIDQTEM</sequence>
<dbReference type="EMBL" id="JBHSEL010000049">
    <property type="protein sequence ID" value="MFC4624916.1"/>
    <property type="molecule type" value="Genomic_DNA"/>
</dbReference>
<name>A0ABV9H6R4_9HYPH</name>
<reference evidence="2" key="1">
    <citation type="journal article" date="2019" name="Int. J. Syst. Evol. Microbiol.">
        <title>The Global Catalogue of Microorganisms (GCM) 10K type strain sequencing project: providing services to taxonomists for standard genome sequencing and annotation.</title>
        <authorList>
            <consortium name="The Broad Institute Genomics Platform"/>
            <consortium name="The Broad Institute Genome Sequencing Center for Infectious Disease"/>
            <person name="Wu L."/>
            <person name="Ma J."/>
        </authorList>
    </citation>
    <scope>NUCLEOTIDE SEQUENCE [LARGE SCALE GENOMIC DNA]</scope>
    <source>
        <strain evidence="2">CGMCC 1.15731</strain>
    </source>
</reference>
<evidence type="ECO:0000313" key="1">
    <source>
        <dbReference type="EMBL" id="MFC4624916.1"/>
    </source>
</evidence>
<comment type="caution">
    <text evidence="1">The sequence shown here is derived from an EMBL/GenBank/DDBJ whole genome shotgun (WGS) entry which is preliminary data.</text>
</comment>
<evidence type="ECO:0000313" key="2">
    <source>
        <dbReference type="Proteomes" id="UP001596042"/>
    </source>
</evidence>
<evidence type="ECO:0008006" key="3">
    <source>
        <dbReference type="Google" id="ProtNLM"/>
    </source>
</evidence>
<dbReference type="RefSeq" id="WP_374830309.1">
    <property type="nucleotide sequence ID" value="NZ_JBHEEZ010000004.1"/>
</dbReference>
<proteinExistence type="predicted"/>